<dbReference type="CDD" id="cd01403">
    <property type="entry name" value="Cyt_c_Oxidase_VIIb"/>
    <property type="match status" value="1"/>
</dbReference>
<evidence type="ECO:0000256" key="3">
    <source>
        <dbReference type="ARBA" id="ARBA00007351"/>
    </source>
</evidence>
<dbReference type="GO" id="GO:0007283">
    <property type="term" value="P:spermatogenesis"/>
    <property type="evidence" value="ECO:0007669"/>
    <property type="project" value="Ensembl"/>
</dbReference>
<keyword evidence="10 13" id="KW-0472">Membrane</keyword>
<dbReference type="PANTHER" id="PTHR16716">
    <property type="entry name" value="CYTOCHROME C OXIDASE SUBUNIT 7B, MITOCHONDRIAL"/>
    <property type="match status" value="1"/>
</dbReference>
<dbReference type="InterPro" id="IPR023272">
    <property type="entry name" value="Cyt_c_oxidase_suVIIB_dom_sf"/>
</dbReference>
<comment type="similarity">
    <text evidence="3">Belongs to the cytochrome c oxidase VIIb family.</text>
</comment>
<evidence type="ECO:0000256" key="7">
    <source>
        <dbReference type="ARBA" id="ARBA00022946"/>
    </source>
</evidence>
<comment type="pathway">
    <text evidence="2">Energy metabolism; oxidative phosphorylation.</text>
</comment>
<keyword evidence="8 13" id="KW-1133">Transmembrane helix</keyword>
<dbReference type="FunFam" id="4.10.51.10:FF:000001">
    <property type="entry name" value="Cytochrome c oxidase subunit 7B, mitochondrial"/>
    <property type="match status" value="1"/>
</dbReference>
<organism evidence="14 15">
    <name type="scientific">Peromyscus maniculatus bairdii</name>
    <name type="common">Prairie deer mouse</name>
    <dbReference type="NCBI Taxonomy" id="230844"/>
    <lineage>
        <taxon>Eukaryota</taxon>
        <taxon>Metazoa</taxon>
        <taxon>Chordata</taxon>
        <taxon>Craniata</taxon>
        <taxon>Vertebrata</taxon>
        <taxon>Euteleostomi</taxon>
        <taxon>Mammalia</taxon>
        <taxon>Eutheria</taxon>
        <taxon>Euarchontoglires</taxon>
        <taxon>Glires</taxon>
        <taxon>Rodentia</taxon>
        <taxon>Myomorpha</taxon>
        <taxon>Muroidea</taxon>
        <taxon>Cricetidae</taxon>
        <taxon>Neotominae</taxon>
        <taxon>Peromyscus</taxon>
    </lineage>
</organism>
<evidence type="ECO:0000256" key="2">
    <source>
        <dbReference type="ARBA" id="ARBA00004673"/>
    </source>
</evidence>
<comment type="subcellular location">
    <subcellularLocation>
        <location evidence="1">Mitochondrion inner membrane</location>
        <topology evidence="1">Single-pass membrane protein</topology>
    </subcellularLocation>
</comment>
<dbReference type="GeneTree" id="ENSGT00390000012178"/>
<name>A0A8C8UEI9_PERMB</name>
<dbReference type="SUPFAM" id="SSF81423">
    <property type="entry name" value="Mitochondrial cytochrome c oxidase subunit VIIb"/>
    <property type="match status" value="1"/>
</dbReference>
<dbReference type="Pfam" id="PF05392">
    <property type="entry name" value="COX7B"/>
    <property type="match status" value="1"/>
</dbReference>
<dbReference type="GO" id="GO:0045277">
    <property type="term" value="C:respiratory chain complex IV"/>
    <property type="evidence" value="ECO:0007669"/>
    <property type="project" value="TreeGrafter"/>
</dbReference>
<evidence type="ECO:0000313" key="15">
    <source>
        <dbReference type="Proteomes" id="UP000694547"/>
    </source>
</evidence>
<keyword evidence="9" id="KW-0496">Mitochondrion</keyword>
<reference evidence="14 15" key="1">
    <citation type="submission" date="2018-10" db="EMBL/GenBank/DDBJ databases">
        <title>Improved assembly of the deer mouse Peromyscus maniculatus genome.</title>
        <authorList>
            <person name="Lassance J.-M."/>
            <person name="Hoekstra H.E."/>
        </authorList>
    </citation>
    <scope>NUCLEOTIDE SEQUENCE [LARGE SCALE GENOMIC DNA]</scope>
</reference>
<dbReference type="Gene3D" id="4.10.51.10">
    <property type="entry name" value="Cytochrome C Oxidase, chain K"/>
    <property type="match status" value="1"/>
</dbReference>
<evidence type="ECO:0000256" key="10">
    <source>
        <dbReference type="ARBA" id="ARBA00023136"/>
    </source>
</evidence>
<dbReference type="Proteomes" id="UP000694547">
    <property type="component" value="Chromosome 10"/>
</dbReference>
<evidence type="ECO:0000256" key="9">
    <source>
        <dbReference type="ARBA" id="ARBA00023128"/>
    </source>
</evidence>
<dbReference type="PANTHER" id="PTHR16716:SF1">
    <property type="entry name" value="CYTOCHROME C OXIDASE SUBUNIT 7B2, MITOCHONDRIAL"/>
    <property type="match status" value="1"/>
</dbReference>
<evidence type="ECO:0000313" key="14">
    <source>
        <dbReference type="Ensembl" id="ENSPEMP00000027751.1"/>
    </source>
</evidence>
<evidence type="ECO:0000256" key="1">
    <source>
        <dbReference type="ARBA" id="ARBA00004434"/>
    </source>
</evidence>
<sequence length="81" mass="9367">VMFPLARYALNRLKTQSIRQVVARQGHQKPSSDFHDKYGNMMLISGATFCLLGYMIYMTQMGVEWNLSPVGRVTPKEWKDK</sequence>
<protein>
    <recommendedName>
        <fullName evidence="11">Cytochrome c oxidase subunit 7B, mitochondrial</fullName>
    </recommendedName>
    <alternativeName>
        <fullName evidence="12">Cytochrome c oxidase polypeptide VIIb</fullName>
    </alternativeName>
</protein>
<dbReference type="Ensembl" id="ENSPEMT00000032168.2">
    <property type="protein sequence ID" value="ENSPEMP00000027751.1"/>
    <property type="gene ID" value="ENSPEMG00000023469.2"/>
</dbReference>
<evidence type="ECO:0000256" key="6">
    <source>
        <dbReference type="ARBA" id="ARBA00022792"/>
    </source>
</evidence>
<reference evidence="14" key="2">
    <citation type="submission" date="2025-08" db="UniProtKB">
        <authorList>
            <consortium name="Ensembl"/>
        </authorList>
    </citation>
    <scope>IDENTIFICATION</scope>
</reference>
<reference evidence="14" key="3">
    <citation type="submission" date="2025-09" db="UniProtKB">
        <authorList>
            <consortium name="Ensembl"/>
        </authorList>
    </citation>
    <scope>IDENTIFICATION</scope>
</reference>
<evidence type="ECO:0000256" key="5">
    <source>
        <dbReference type="ARBA" id="ARBA00022692"/>
    </source>
</evidence>
<dbReference type="GO" id="GO:0006123">
    <property type="term" value="P:mitochondrial electron transport, cytochrome c to oxygen"/>
    <property type="evidence" value="ECO:0007669"/>
    <property type="project" value="InterPro"/>
</dbReference>
<keyword evidence="5 13" id="KW-0812">Transmembrane</keyword>
<keyword evidence="15" id="KW-1185">Reference proteome</keyword>
<keyword evidence="7" id="KW-0809">Transit peptide</keyword>
<accession>A0A8C8UEI9</accession>
<evidence type="ECO:0000256" key="4">
    <source>
        <dbReference type="ARBA" id="ARBA00011485"/>
    </source>
</evidence>
<keyword evidence="6" id="KW-0999">Mitochondrion inner membrane</keyword>
<dbReference type="AlphaFoldDB" id="A0A8C8UEI9"/>
<evidence type="ECO:0000256" key="12">
    <source>
        <dbReference type="ARBA" id="ARBA00041642"/>
    </source>
</evidence>
<proteinExistence type="inferred from homology"/>
<feature type="transmembrane region" description="Helical" evidence="13">
    <location>
        <begin position="38"/>
        <end position="57"/>
    </location>
</feature>
<dbReference type="UniPathway" id="UPA00705"/>
<dbReference type="InterPro" id="IPR008433">
    <property type="entry name" value="Cyt_c_oxidase_suVIIB"/>
</dbReference>
<evidence type="ECO:0000256" key="8">
    <source>
        <dbReference type="ARBA" id="ARBA00022989"/>
    </source>
</evidence>
<evidence type="ECO:0000256" key="11">
    <source>
        <dbReference type="ARBA" id="ARBA00040623"/>
    </source>
</evidence>
<dbReference type="GO" id="GO:0005743">
    <property type="term" value="C:mitochondrial inner membrane"/>
    <property type="evidence" value="ECO:0007669"/>
    <property type="project" value="UniProtKB-SubCell"/>
</dbReference>
<evidence type="ECO:0000256" key="13">
    <source>
        <dbReference type="SAM" id="Phobius"/>
    </source>
</evidence>
<comment type="subunit">
    <text evidence="4">Component of the cytochrome c oxidase (complex IV, CIV), a multisubunit enzyme composed of 14 subunits. The complex is composed of a catalytic core of 3 subunits MT-CO1, MT-CO2 and MT-CO3, encoded in the mitochondrial DNA, and 11 supernumerary subunits COX4I, COX5A, COX5B, COX6A, COX6B, COX6C, COX7A, COX7B, COX7C, COX8 and NDUFA4, which are encoded in the nuclear genome. The complex exists as a monomer or a dimer and forms supercomplexes (SCs) in the inner mitochondrial membrane with NADH-ubiquinone oxidoreductase (complex I, CI) and ubiquinol-cytochrome c oxidoreductase (cytochrome b-c1 complex, complex III, CIII), resulting in different assemblies (supercomplex SCI(1)III(2)IV(1) and megacomplex MCI(2)III(2)IV(2)).</text>
</comment>